<evidence type="ECO:0000259" key="9">
    <source>
        <dbReference type="SMART" id="SM00761"/>
    </source>
</evidence>
<feature type="region of interest" description="Disordered" evidence="8">
    <location>
        <begin position="1500"/>
        <end position="1590"/>
    </location>
</feature>
<dbReference type="FunFam" id="1.20.1160.11:FF:000003">
    <property type="entry name" value="Paired amphipathic helix SIN3-like protein"/>
    <property type="match status" value="1"/>
</dbReference>
<feature type="region of interest" description="Disordered" evidence="8">
    <location>
        <begin position="1"/>
        <end position="20"/>
    </location>
</feature>
<dbReference type="GO" id="GO:0010628">
    <property type="term" value="P:positive regulation of gene expression"/>
    <property type="evidence" value="ECO:0007669"/>
    <property type="project" value="UniProtKB-ARBA"/>
</dbReference>
<dbReference type="SUPFAM" id="SSF47762">
    <property type="entry name" value="PAH2 domain"/>
    <property type="match status" value="3"/>
</dbReference>
<evidence type="ECO:0000256" key="1">
    <source>
        <dbReference type="ARBA" id="ARBA00004123"/>
    </source>
</evidence>
<dbReference type="GO" id="GO:0000122">
    <property type="term" value="P:negative regulation of transcription by RNA polymerase II"/>
    <property type="evidence" value="ECO:0007669"/>
    <property type="project" value="TreeGrafter"/>
</dbReference>
<dbReference type="FunFam" id="1.20.1160.11:FF:000001">
    <property type="entry name" value="Paired amphipathic helix protein Sin3"/>
    <property type="match status" value="1"/>
</dbReference>
<evidence type="ECO:0000256" key="3">
    <source>
        <dbReference type="ARBA" id="ARBA00022737"/>
    </source>
</evidence>
<dbReference type="GO" id="GO:0003714">
    <property type="term" value="F:transcription corepressor activity"/>
    <property type="evidence" value="ECO:0007669"/>
    <property type="project" value="InterPro"/>
</dbReference>
<comment type="caution">
    <text evidence="10">The sequence shown here is derived from an EMBL/GenBank/DDBJ whole genome shotgun (WGS) entry which is preliminary data.</text>
</comment>
<evidence type="ECO:0000256" key="5">
    <source>
        <dbReference type="ARBA" id="ARBA00023163"/>
    </source>
</evidence>
<feature type="region of interest" description="Disordered" evidence="8">
    <location>
        <begin position="1010"/>
        <end position="1114"/>
    </location>
</feature>
<comment type="subcellular location">
    <subcellularLocation>
        <location evidence="1 7">Nucleus</location>
    </subcellularLocation>
</comment>
<proteinExistence type="predicted"/>
<dbReference type="Pfam" id="PF16879">
    <property type="entry name" value="Sin3a_C"/>
    <property type="match status" value="1"/>
</dbReference>
<dbReference type="GO" id="GO:0033698">
    <property type="term" value="C:Rpd3L complex"/>
    <property type="evidence" value="ECO:0007669"/>
    <property type="project" value="UniProtKB-ARBA"/>
</dbReference>
<keyword evidence="5" id="KW-0804">Transcription</keyword>
<feature type="compositionally biased region" description="Polar residues" evidence="8">
    <location>
        <begin position="529"/>
        <end position="539"/>
    </location>
</feature>
<dbReference type="PANTHER" id="PTHR12346">
    <property type="entry name" value="SIN3B-RELATED"/>
    <property type="match status" value="1"/>
</dbReference>
<protein>
    <recommendedName>
        <fullName evidence="9">Histone deacetylase interacting domain-containing protein</fullName>
    </recommendedName>
</protein>
<feature type="region of interest" description="Disordered" evidence="8">
    <location>
        <begin position="889"/>
        <end position="914"/>
    </location>
</feature>
<evidence type="ECO:0000313" key="11">
    <source>
        <dbReference type="Proteomes" id="UP000782241"/>
    </source>
</evidence>
<dbReference type="InterPro" id="IPR036600">
    <property type="entry name" value="PAH_sf"/>
</dbReference>
<feature type="compositionally biased region" description="Basic and acidic residues" evidence="8">
    <location>
        <begin position="501"/>
        <end position="527"/>
    </location>
</feature>
<feature type="compositionally biased region" description="Low complexity" evidence="8">
    <location>
        <begin position="618"/>
        <end position="656"/>
    </location>
</feature>
<sequence>MRNQVAFQHPQRSADSSRLFGQQEEQRLSNAYTTAIQELQELESEPLCHRNAARLLVNNCHLLDGQDDAKIHIDSGRAARDFVDSYAASLAICDLERGSFRIPSACSKFRESSLAALPVTTVPQLHVSTIEIDECLEGLAQSDSTWNTWVSYRHKALRFCDAARADHKKDENVLLYQKITKILARLTHDIEADMEARFQSLNRAFDAASRSVDSMGPQVQHIQTEMEKASKTLRHELSHAVQDSRNIVQNSLKDTQALHDLLELLILSVQEKTANMASSYEVALQTSTERLNNEVEGLMTALSVAVGSSVTLRNQMEIMESRNQDIMNKQEKIEAGMGRLEELTDDLLVKYDNHGSRLDQALRKSNQVLDILDATAASATGLQGYVFGGFGLSRLWPYIFCPILSLAMGSYGLSPSLGRNLWLIGLGELMGMIVSTAGHYTDRFSAFGPILESFDGNSSTINQTLTTYHFGDDINSMNSQNLGPAVYDRDREMDDRHRALQQREEMARRDQERERERDRDRDRESNERYQSTPHHSSAGSIPIHQPVASRISGAIHSPGGLLANHNGNPQIPLGTPSSGGPLAAFGGPLQNEHNRPVQHGGPNNNNTQPQMFAPMPHAAGPPTSAQSAASSVAAVFGGPLQQQPQEGQRGAQQGAPFNPGAASATHQLPGGITQGQQPILNLWSNMELNDLLTNLPAKPGDLVGIFNHEGEGMMLYCGQEVGISASYKFFNDALTYLDQVKVQFHDQPDVYNRFLDIMKDFKSQAIDTPGVINRVSELFAGHPNLIQGFNTFLPPGYRIECGAGNDPNTIRVTTPMGTTVQSITGRGNQGDGHGPVTNQPLFPERGGQWQQQRPQHSIESPEAQFSTPVQNGASLFVQAAAHNAAFNESNNSAQRRALPQGSAGPGEGPNARLALTPTPSGQAAVNGNAANQANMERRGPVEFNHAISYVNKIKNRFQDKPEIYKQFLEILQTYQREQKPIQDVYAQVTTLFNSAPDLLEDFKQFLPESAGQAKQTPNRMDDGPPSGPNQTPQPAMRDGQKMPPLGSFAPPASATKDNKKRPRADKQTVQPATVLAEATAAARLAPPAVNGNKRPKLNHARPGGDNSAVEPTLTPVMPEPYPARSSSTSNQDEIAFFERVKKFLSNRSSMNEFLKLCNLFSQNIIDRNTLFHKGALFIGANPDLMNFWKSFVGVDTQDVIIDNRPAPPTEKVSLSNCRGYGPSYRLLPKRERLKPCSGRDELCNSVLNDEWASHPTWASEDSGFVAHRKNQFEEGLHRIEEERHDYDFNIEANLKCIQLLEPIAQQMLAMSPPEREGFQLPVALAGQSTSIFKRICKKIYGDRGIDVVNDMFTHPFDVVPVLLARMKQKDEEWRFSQREWEKVWHAQTENMHLKSLDHMGILVKQNDKRHLTAKHLVDVIKTKHEEQRRERSLKGRTPRHQFSWDFADKNTIIDLLRLMMLYSLHNGQHSTQEKERILEFFESFIPTFFDISEESIQDKLPKMQPDSGEDELEDHTPAELTNGRSRRNGRKGDLLRGVLDPGRNGSKPRGQKEDSTPGSKETTPDVTSANEEEMPDASEEVATTDVSNERWMPSIPKPVVVGQSDVVLSTDDELKADGFFTRPWYNFFCNQTLFVFFSIFQTLYQRLQDLKEAKEIVAKEVERLNKQKPARDIGFTENHMKFFDANDDPDSYWPKTLELIEEYITGEVDESRYQDVMRHYYLKTGWKVYTIQDLLKTLCRLALTCSSTDAKEKTPDLIAQFQASREREETSYQTEISARKFAEKCVKDGDVFVICWFPAKNEATVRWLQREETTFYMDEMQLRERWQYYISSFIRVEPTEGVPRSKLQKVVLSRNLPSSDADADEDSIPKPISYKEDLTISICLKSSKMLWAPGTSEYVVYDQSPRSAEQRERREKVLRALSVHRENKLLEKWVHNPAWTKDLSPEEVQEQNKNFRTWMDDGVVPPSAAEDVEME</sequence>
<dbReference type="Proteomes" id="UP000782241">
    <property type="component" value="Unassembled WGS sequence"/>
</dbReference>
<keyword evidence="4" id="KW-0805">Transcription regulation</keyword>
<keyword evidence="2" id="KW-0678">Repressor</keyword>
<dbReference type="InterPro" id="IPR003822">
    <property type="entry name" value="PAH"/>
</dbReference>
<dbReference type="InterPro" id="IPR013194">
    <property type="entry name" value="HDAC_interact_dom"/>
</dbReference>
<evidence type="ECO:0000313" key="10">
    <source>
        <dbReference type="EMBL" id="KAG5663383.1"/>
    </source>
</evidence>
<feature type="region of interest" description="Disordered" evidence="8">
    <location>
        <begin position="821"/>
        <end position="864"/>
    </location>
</feature>
<dbReference type="InterPro" id="IPR031693">
    <property type="entry name" value="Sin3_C"/>
</dbReference>
<dbReference type="Pfam" id="PF02671">
    <property type="entry name" value="PAH"/>
    <property type="match status" value="3"/>
</dbReference>
<feature type="compositionally biased region" description="Polar residues" evidence="8">
    <location>
        <begin position="848"/>
        <end position="864"/>
    </location>
</feature>
<dbReference type="Pfam" id="PF08295">
    <property type="entry name" value="Sin3_corepress"/>
    <property type="match status" value="1"/>
</dbReference>
<dbReference type="PROSITE" id="PS51477">
    <property type="entry name" value="PAH"/>
    <property type="match status" value="2"/>
</dbReference>
<dbReference type="InterPro" id="IPR039774">
    <property type="entry name" value="Sin3-like"/>
</dbReference>
<evidence type="ECO:0000256" key="6">
    <source>
        <dbReference type="ARBA" id="ARBA00023242"/>
    </source>
</evidence>
<keyword evidence="6 7" id="KW-0539">Nucleus</keyword>
<gene>
    <name evidence="10" type="ORF">KAF25_001319</name>
</gene>
<dbReference type="SMART" id="SM00761">
    <property type="entry name" value="HDAC_interact"/>
    <property type="match status" value="1"/>
</dbReference>
<dbReference type="EMBL" id="JAGPUO010000004">
    <property type="protein sequence ID" value="KAG5663383.1"/>
    <property type="molecule type" value="Genomic_DNA"/>
</dbReference>
<dbReference type="PANTHER" id="PTHR12346:SF0">
    <property type="entry name" value="SIN3A, ISOFORM G"/>
    <property type="match status" value="1"/>
</dbReference>
<dbReference type="FunFam" id="1.20.1160.11:FF:000002">
    <property type="entry name" value="Paired amphipathic helix protein SIN3"/>
    <property type="match status" value="1"/>
</dbReference>
<evidence type="ECO:0000256" key="4">
    <source>
        <dbReference type="ARBA" id="ARBA00023015"/>
    </source>
</evidence>
<feature type="region of interest" description="Disordered" evidence="8">
    <location>
        <begin position="501"/>
        <end position="673"/>
    </location>
</feature>
<feature type="compositionally biased region" description="Polar residues" evidence="8">
    <location>
        <begin position="1556"/>
        <end position="1569"/>
    </location>
</feature>
<keyword evidence="11" id="KW-1185">Reference proteome</keyword>
<feature type="region of interest" description="Disordered" evidence="8">
    <location>
        <begin position="1954"/>
        <end position="1975"/>
    </location>
</feature>
<organism evidence="10 11">
    <name type="scientific">Fusarium avenaceum</name>
    <dbReference type="NCBI Taxonomy" id="40199"/>
    <lineage>
        <taxon>Eukaryota</taxon>
        <taxon>Fungi</taxon>
        <taxon>Dikarya</taxon>
        <taxon>Ascomycota</taxon>
        <taxon>Pezizomycotina</taxon>
        <taxon>Sordariomycetes</taxon>
        <taxon>Hypocreomycetidae</taxon>
        <taxon>Hypocreales</taxon>
        <taxon>Nectriaceae</taxon>
        <taxon>Fusarium</taxon>
        <taxon>Fusarium tricinctum species complex</taxon>
    </lineage>
</organism>
<evidence type="ECO:0000256" key="7">
    <source>
        <dbReference type="PROSITE-ProRule" id="PRU00810"/>
    </source>
</evidence>
<feature type="compositionally biased region" description="Acidic residues" evidence="8">
    <location>
        <begin position="1570"/>
        <end position="1579"/>
    </location>
</feature>
<keyword evidence="3" id="KW-0677">Repeat</keyword>
<evidence type="ECO:0000256" key="8">
    <source>
        <dbReference type="SAM" id="MobiDB-lite"/>
    </source>
</evidence>
<dbReference type="Gene3D" id="1.20.1160.11">
    <property type="entry name" value="Paired amphipathic helix"/>
    <property type="match status" value="3"/>
</dbReference>
<name>A0A9P7H7W0_9HYPO</name>
<reference evidence="10" key="1">
    <citation type="submission" date="2021-04" db="EMBL/GenBank/DDBJ databases">
        <title>Draft genome of Fusarium avenaceum strain F156N33, isolated from an atmospheric sample in Virginia.</title>
        <authorList>
            <person name="Yang S."/>
            <person name="Vinatzer B.A."/>
            <person name="Coleman J."/>
        </authorList>
    </citation>
    <scope>NUCLEOTIDE SEQUENCE</scope>
    <source>
        <strain evidence="10">F156N33</strain>
    </source>
</reference>
<feature type="compositionally biased region" description="Low complexity" evidence="8">
    <location>
        <begin position="1072"/>
        <end position="1089"/>
    </location>
</feature>
<feature type="domain" description="Histone deacetylase interacting" evidence="9">
    <location>
        <begin position="1216"/>
        <end position="1317"/>
    </location>
</feature>
<accession>A0A9P7H7W0</accession>
<evidence type="ECO:0000256" key="2">
    <source>
        <dbReference type="ARBA" id="ARBA00022491"/>
    </source>
</evidence>
<feature type="compositionally biased region" description="Polar residues" evidence="8">
    <location>
        <begin position="601"/>
        <end position="610"/>
    </location>
</feature>